<dbReference type="EMBL" id="AANZ01000017">
    <property type="protein sequence ID" value="EAQ78962.1"/>
    <property type="molecule type" value="Genomic_DNA"/>
</dbReference>
<accession>A3ZWY2</accession>
<organism evidence="1 2">
    <name type="scientific">Blastopirellula marina DSM 3645</name>
    <dbReference type="NCBI Taxonomy" id="314230"/>
    <lineage>
        <taxon>Bacteria</taxon>
        <taxon>Pseudomonadati</taxon>
        <taxon>Planctomycetota</taxon>
        <taxon>Planctomycetia</taxon>
        <taxon>Pirellulales</taxon>
        <taxon>Pirellulaceae</taxon>
        <taxon>Blastopirellula</taxon>
    </lineage>
</organism>
<proteinExistence type="predicted"/>
<sequence length="66" mass="7545">MFFTLLLLLMGIVVLIWIGCQRVAKHLRSHPAAMKAVIEHLLMPLLGETNVKEADRQDSFSLENER</sequence>
<protein>
    <submittedName>
        <fullName evidence="1">Uncharacterized protein</fullName>
    </submittedName>
</protein>
<dbReference type="HOGENOM" id="CLU_2822505_0_0_0"/>
<evidence type="ECO:0000313" key="1">
    <source>
        <dbReference type="EMBL" id="EAQ78962.1"/>
    </source>
</evidence>
<gene>
    <name evidence="1" type="ORF">DSM3645_27818</name>
</gene>
<dbReference type="AlphaFoldDB" id="A3ZWY2"/>
<comment type="caution">
    <text evidence="1">The sequence shown here is derived from an EMBL/GenBank/DDBJ whole genome shotgun (WGS) entry which is preliminary data.</text>
</comment>
<reference evidence="1 2" key="1">
    <citation type="submission" date="2006-02" db="EMBL/GenBank/DDBJ databases">
        <authorList>
            <person name="Amann R."/>
            <person name="Ferriera S."/>
            <person name="Johnson J."/>
            <person name="Kravitz S."/>
            <person name="Halpern A."/>
            <person name="Remington K."/>
            <person name="Beeson K."/>
            <person name="Tran B."/>
            <person name="Rogers Y.-H."/>
            <person name="Friedman R."/>
            <person name="Venter J.C."/>
        </authorList>
    </citation>
    <scope>NUCLEOTIDE SEQUENCE [LARGE SCALE GENOMIC DNA]</scope>
    <source>
        <strain evidence="1 2">DSM 3645</strain>
    </source>
</reference>
<dbReference type="STRING" id="314230.DSM3645_27818"/>
<name>A3ZWY2_9BACT</name>
<dbReference type="Proteomes" id="UP000004358">
    <property type="component" value="Unassembled WGS sequence"/>
</dbReference>
<evidence type="ECO:0000313" key="2">
    <source>
        <dbReference type="Proteomes" id="UP000004358"/>
    </source>
</evidence>